<reference evidence="1 2" key="1">
    <citation type="submission" date="2017-08" db="EMBL/GenBank/DDBJ databases">
        <title>Infants hospitalized years apart are colonized by the same room-sourced microbial strains.</title>
        <authorList>
            <person name="Brooks B."/>
            <person name="Olm M.R."/>
            <person name="Firek B.A."/>
            <person name="Baker R."/>
            <person name="Thomas B.C."/>
            <person name="Morowitz M.J."/>
            <person name="Banfield J.F."/>
        </authorList>
    </citation>
    <scope>NUCLEOTIDE SEQUENCE [LARGE SCALE GENOMIC DNA]</scope>
    <source>
        <strain evidence="1">S2_003_000_R2_14</strain>
    </source>
</reference>
<name>A0A2W5SW88_9BACT</name>
<accession>A0A2W5SW88</accession>
<sequence>MQLTLIRHAIAEDGDDDFARPLTDEGWKRFSKSVMTMRKLDVSFTRLVHSPKLRAVETAKLLTQLLDGAFESTELLMKPPSKALLSLLAHDGTAAVGHEPHLTSLLAWLVLGDAQQGKRFELKKGAVARLEGQVEPGGMQLVALWTPRLLRLR</sequence>
<organism evidence="1 2">
    <name type="scientific">Archangium gephyra</name>
    <dbReference type="NCBI Taxonomy" id="48"/>
    <lineage>
        <taxon>Bacteria</taxon>
        <taxon>Pseudomonadati</taxon>
        <taxon>Myxococcota</taxon>
        <taxon>Myxococcia</taxon>
        <taxon>Myxococcales</taxon>
        <taxon>Cystobacterineae</taxon>
        <taxon>Archangiaceae</taxon>
        <taxon>Archangium</taxon>
    </lineage>
</organism>
<dbReference type="Gene3D" id="3.40.50.1240">
    <property type="entry name" value="Phosphoglycerate mutase-like"/>
    <property type="match status" value="1"/>
</dbReference>
<evidence type="ECO:0000313" key="1">
    <source>
        <dbReference type="EMBL" id="PZR07220.1"/>
    </source>
</evidence>
<dbReference type="InterPro" id="IPR013078">
    <property type="entry name" value="His_Pase_superF_clade-1"/>
</dbReference>
<dbReference type="CDD" id="cd07067">
    <property type="entry name" value="HP_PGM_like"/>
    <property type="match status" value="1"/>
</dbReference>
<dbReference type="EMBL" id="QFQP01000033">
    <property type="protein sequence ID" value="PZR07220.1"/>
    <property type="molecule type" value="Genomic_DNA"/>
</dbReference>
<comment type="caution">
    <text evidence="1">The sequence shown here is derived from an EMBL/GenBank/DDBJ whole genome shotgun (WGS) entry which is preliminary data.</text>
</comment>
<dbReference type="InterPro" id="IPR029033">
    <property type="entry name" value="His_PPase_superfam"/>
</dbReference>
<dbReference type="SUPFAM" id="SSF53254">
    <property type="entry name" value="Phosphoglycerate mutase-like"/>
    <property type="match status" value="1"/>
</dbReference>
<protein>
    <submittedName>
        <fullName evidence="1">Phosphohistidine phosphatase</fullName>
    </submittedName>
</protein>
<dbReference type="Proteomes" id="UP000249061">
    <property type="component" value="Unassembled WGS sequence"/>
</dbReference>
<gene>
    <name evidence="1" type="ORF">DI536_28615</name>
</gene>
<dbReference type="AlphaFoldDB" id="A0A2W5SW88"/>
<proteinExistence type="predicted"/>
<evidence type="ECO:0000313" key="2">
    <source>
        <dbReference type="Proteomes" id="UP000249061"/>
    </source>
</evidence>